<reference evidence="3" key="1">
    <citation type="submission" date="2018-06" db="EMBL/GenBank/DDBJ databases">
        <authorList>
            <person name="Zhirakovskaya E."/>
        </authorList>
    </citation>
    <scope>NUCLEOTIDE SEQUENCE</scope>
</reference>
<dbReference type="InterPro" id="IPR032466">
    <property type="entry name" value="Metal_Hydrolase"/>
</dbReference>
<dbReference type="SUPFAM" id="SSF51338">
    <property type="entry name" value="Composite domain of metallo-dependent hydrolases"/>
    <property type="match status" value="1"/>
</dbReference>
<name>A0A3B0RBW3_9ZZZZ</name>
<dbReference type="PANTHER" id="PTHR11647:SF1">
    <property type="entry name" value="COLLAPSIN RESPONSE MEDIATOR PROTEIN"/>
    <property type="match status" value="1"/>
</dbReference>
<accession>A0A3B0RBW3</accession>
<dbReference type="AlphaFoldDB" id="A0A3B0RBW3"/>
<dbReference type="GO" id="GO:0016812">
    <property type="term" value="F:hydrolase activity, acting on carbon-nitrogen (but not peptide) bonds, in cyclic amides"/>
    <property type="evidence" value="ECO:0007669"/>
    <property type="project" value="TreeGrafter"/>
</dbReference>
<evidence type="ECO:0000313" key="3">
    <source>
        <dbReference type="EMBL" id="VAV89489.1"/>
    </source>
</evidence>
<comment type="cofactor">
    <cofactor evidence="1">
        <name>Zn(2+)</name>
        <dbReference type="ChEBI" id="CHEBI:29105"/>
    </cofactor>
</comment>
<organism evidence="3">
    <name type="scientific">hydrothermal vent metagenome</name>
    <dbReference type="NCBI Taxonomy" id="652676"/>
    <lineage>
        <taxon>unclassified sequences</taxon>
        <taxon>metagenomes</taxon>
        <taxon>ecological metagenomes</taxon>
    </lineage>
</organism>
<evidence type="ECO:0000256" key="1">
    <source>
        <dbReference type="ARBA" id="ARBA00001947"/>
    </source>
</evidence>
<protein>
    <recommendedName>
        <fullName evidence="2">Amidohydrolase-related domain-containing protein</fullName>
    </recommendedName>
</protein>
<dbReference type="EMBL" id="UOEE01000088">
    <property type="protein sequence ID" value="VAV89489.1"/>
    <property type="molecule type" value="Genomic_DNA"/>
</dbReference>
<dbReference type="InterPro" id="IPR006680">
    <property type="entry name" value="Amidohydro-rel"/>
</dbReference>
<sequence length="462" mass="49490">MKRFFGIVVAGIIGAGSLSSIGVAKDAPYPSTYQPVASNTVLLKNGTVFDGLGKAFTATDVLMKDGKVSAVGKDLVAPPGTKIIDATGKWITPGIIDIHSHLGVYAAPSVQAHSDGNEVTSPNTAEVSAEHGVWPHDPGFNRARTGGITSLLVLPGSANLFGGRGVVLKNVPSRTVQGMKFPGAPYALKMACGENPKRVYGQKGGPGSRMGNFAGYRKTWIKAVAYRDKWTKYRKDKAAAKPDDKKQPKKPEINLQMETLVGVLNGDIRVNMHCYRADEMAQVIDLSKEFGYKVSTFHHAIEAYKVADLLKENDTCAAMWADWGGFKMEAYDSIRENIPMVHASGGCAIVHSDSQVGIQRLHQEAAKALADGNKAGLNISKAEAWSWLSSNPAKALGISQQTGSLVVGKNADVLLWSTDPFSVRARTEKVYIDGALLYDSADKSRQAVSDFELGQPGEGDVK</sequence>
<dbReference type="SUPFAM" id="SSF51556">
    <property type="entry name" value="Metallo-dependent hydrolases"/>
    <property type="match status" value="1"/>
</dbReference>
<proteinExistence type="predicted"/>
<dbReference type="InterPro" id="IPR050378">
    <property type="entry name" value="Metallo-dep_Hydrolases_sf"/>
</dbReference>
<dbReference type="Gene3D" id="2.30.40.10">
    <property type="entry name" value="Urease, subunit C, domain 1"/>
    <property type="match status" value="1"/>
</dbReference>
<dbReference type="CDD" id="cd01309">
    <property type="entry name" value="Met_dep_hydrolase_C"/>
    <property type="match status" value="1"/>
</dbReference>
<dbReference type="PANTHER" id="PTHR11647">
    <property type="entry name" value="HYDRANTOINASE/DIHYDROPYRIMIDINASE FAMILY MEMBER"/>
    <property type="match status" value="1"/>
</dbReference>
<dbReference type="Pfam" id="PF01979">
    <property type="entry name" value="Amidohydro_1"/>
    <property type="match status" value="1"/>
</dbReference>
<gene>
    <name evidence="3" type="ORF">MNBD_ALPHA06-222</name>
</gene>
<dbReference type="Gene3D" id="3.20.20.140">
    <property type="entry name" value="Metal-dependent hydrolases"/>
    <property type="match status" value="1"/>
</dbReference>
<feature type="domain" description="Amidohydrolase-related" evidence="2">
    <location>
        <begin position="90"/>
        <end position="434"/>
    </location>
</feature>
<dbReference type="GO" id="GO:0005829">
    <property type="term" value="C:cytosol"/>
    <property type="evidence" value="ECO:0007669"/>
    <property type="project" value="TreeGrafter"/>
</dbReference>
<evidence type="ECO:0000259" key="2">
    <source>
        <dbReference type="Pfam" id="PF01979"/>
    </source>
</evidence>
<dbReference type="InterPro" id="IPR011059">
    <property type="entry name" value="Metal-dep_hydrolase_composite"/>
</dbReference>